<dbReference type="AlphaFoldDB" id="A7T0T6"/>
<name>A7T0T6_NEMVE</name>
<sequence length="131" mass="14842">MQIGEWLGFTINTIAMEFSIPSKKVVKLKSLLDRVITDEHSTFRELARIAAVFRLLNIKWGPYTIDRFATHYNAQLSRFHSKFAAPGSCGVDAFTQEWSGLPEKGYLERGLTFRSTIAIGPTQVSCEFRPL</sequence>
<dbReference type="HOGENOM" id="CLU_1930057_0_0_1"/>
<organism evidence="1 2">
    <name type="scientific">Nematostella vectensis</name>
    <name type="common">Starlet sea anemone</name>
    <dbReference type="NCBI Taxonomy" id="45351"/>
    <lineage>
        <taxon>Eukaryota</taxon>
        <taxon>Metazoa</taxon>
        <taxon>Cnidaria</taxon>
        <taxon>Anthozoa</taxon>
        <taxon>Hexacorallia</taxon>
        <taxon>Actiniaria</taxon>
        <taxon>Edwardsiidae</taxon>
        <taxon>Nematostella</taxon>
    </lineage>
</organism>
<proteinExistence type="predicted"/>
<dbReference type="InterPro" id="IPR052055">
    <property type="entry name" value="Hepadnavirus_pol/RT"/>
</dbReference>
<accession>A7T0T6</accession>
<keyword evidence="2" id="KW-1185">Reference proteome</keyword>
<dbReference type="Proteomes" id="UP000001593">
    <property type="component" value="Unassembled WGS sequence"/>
</dbReference>
<dbReference type="EMBL" id="DS470050">
    <property type="protein sequence ID" value="EDO30433.1"/>
    <property type="molecule type" value="Genomic_DNA"/>
</dbReference>
<dbReference type="InParanoid" id="A7T0T6"/>
<evidence type="ECO:0000313" key="2">
    <source>
        <dbReference type="Proteomes" id="UP000001593"/>
    </source>
</evidence>
<dbReference type="PANTHER" id="PTHR33050">
    <property type="entry name" value="REVERSE TRANSCRIPTASE DOMAIN-CONTAINING PROTEIN"/>
    <property type="match status" value="1"/>
</dbReference>
<evidence type="ECO:0000313" key="1">
    <source>
        <dbReference type="EMBL" id="EDO30433.1"/>
    </source>
</evidence>
<protein>
    <submittedName>
        <fullName evidence="1">Uncharacterized protein</fullName>
    </submittedName>
</protein>
<dbReference type="PANTHER" id="PTHR33050:SF7">
    <property type="entry name" value="RIBONUCLEASE H"/>
    <property type="match status" value="1"/>
</dbReference>
<gene>
    <name evidence="1" type="ORF">NEMVEDRAFT_v1g220590</name>
</gene>
<reference evidence="1 2" key="1">
    <citation type="journal article" date="2007" name="Science">
        <title>Sea anemone genome reveals ancestral eumetazoan gene repertoire and genomic organization.</title>
        <authorList>
            <person name="Putnam N.H."/>
            <person name="Srivastava M."/>
            <person name="Hellsten U."/>
            <person name="Dirks B."/>
            <person name="Chapman J."/>
            <person name="Salamov A."/>
            <person name="Terry A."/>
            <person name="Shapiro H."/>
            <person name="Lindquist E."/>
            <person name="Kapitonov V.V."/>
            <person name="Jurka J."/>
            <person name="Genikhovich G."/>
            <person name="Grigoriev I.V."/>
            <person name="Lucas S.M."/>
            <person name="Steele R.E."/>
            <person name="Finnerty J.R."/>
            <person name="Technau U."/>
            <person name="Martindale M.Q."/>
            <person name="Rokhsar D.S."/>
        </authorList>
    </citation>
    <scope>NUCLEOTIDE SEQUENCE [LARGE SCALE GENOMIC DNA]</scope>
    <source>
        <strain evidence="2">CH2 X CH6</strain>
    </source>
</reference>